<organism evidence="2 3">
    <name type="scientific">Aeromonas schubertii</name>
    <dbReference type="NCBI Taxonomy" id="652"/>
    <lineage>
        <taxon>Bacteria</taxon>
        <taxon>Pseudomonadati</taxon>
        <taxon>Pseudomonadota</taxon>
        <taxon>Gammaproteobacteria</taxon>
        <taxon>Aeromonadales</taxon>
        <taxon>Aeromonadaceae</taxon>
        <taxon>Aeromonas</taxon>
    </lineage>
</organism>
<protein>
    <recommendedName>
        <fullName evidence="4">YecA family protein</fullName>
    </recommendedName>
</protein>
<dbReference type="Pfam" id="PF03695">
    <property type="entry name" value="UPF0149"/>
    <property type="match status" value="1"/>
</dbReference>
<dbReference type="PANTHER" id="PTHR37528">
    <property type="entry name" value="UPF0149 PROTEIN YGFB"/>
    <property type="match status" value="1"/>
</dbReference>
<evidence type="ECO:0000313" key="3">
    <source>
        <dbReference type="Proteomes" id="UP000058114"/>
    </source>
</evidence>
<dbReference type="SUPFAM" id="SSF101327">
    <property type="entry name" value="YgfB-like"/>
    <property type="match status" value="1"/>
</dbReference>
<sequence>MKEANGVSYETLVTLFEQHDLMATAMEAHAVVCGLICGGCPLDGKSWLPHLNDLINDGFGLPSPVRQAMTSLYDSVIASLMAQKGVELMLPPDEAPLDERIDALVEWSQAFLAGFGVVQQELGKASEELQEMVRDIANITQVSDELDQEDEENEAAFLVLYEHVKLGVMMAFEECGKRPSTPASAPTLH</sequence>
<accession>A0A0S2SKE2</accession>
<dbReference type="AlphaFoldDB" id="A0A0S2SKE2"/>
<name>A0A0S2SKE2_9GAMM</name>
<evidence type="ECO:0000256" key="1">
    <source>
        <dbReference type="ARBA" id="ARBA00038308"/>
    </source>
</evidence>
<dbReference type="RefSeq" id="WP_060586802.1">
    <property type="nucleotide sequence ID" value="NZ_CP013067.1"/>
</dbReference>
<dbReference type="GO" id="GO:0005829">
    <property type="term" value="C:cytosol"/>
    <property type="evidence" value="ECO:0007669"/>
    <property type="project" value="TreeGrafter"/>
</dbReference>
<dbReference type="KEGG" id="asr:WL1483_2788"/>
<dbReference type="PATRIC" id="fig|652.5.peg.2809"/>
<dbReference type="InterPro" id="IPR036255">
    <property type="entry name" value="YgfB-like_sf"/>
</dbReference>
<dbReference type="InterPro" id="IPR011978">
    <property type="entry name" value="YgfB-like"/>
</dbReference>
<dbReference type="Proteomes" id="UP000058114">
    <property type="component" value="Chromosome"/>
</dbReference>
<reference evidence="2 3" key="2">
    <citation type="journal article" date="2016" name="Genome Announc.">
        <title>Complete Genome Sequence of the Highly Virulent Aeromonas schubertii Strain WL1483, Isolated from Diseased Snakehead Fish (Channa argus) in China.</title>
        <authorList>
            <person name="Liu L."/>
            <person name="Li N."/>
            <person name="Zhang D."/>
            <person name="Fu X."/>
            <person name="Shi C."/>
            <person name="Lin Q."/>
            <person name="Hao G."/>
        </authorList>
    </citation>
    <scope>NUCLEOTIDE SEQUENCE [LARGE SCALE GENOMIC DNA]</scope>
    <source>
        <strain evidence="2 3">WL1483</strain>
    </source>
</reference>
<evidence type="ECO:0000313" key="2">
    <source>
        <dbReference type="EMBL" id="ALP42207.1"/>
    </source>
</evidence>
<comment type="similarity">
    <text evidence="1">Belongs to the UPF0149 family.</text>
</comment>
<gene>
    <name evidence="2" type="ORF">WL1483_2788</name>
</gene>
<dbReference type="Gene3D" id="1.20.120.740">
    <property type="entry name" value="YgfB uncharacterised protein family UPF0149, PF03695"/>
    <property type="match status" value="1"/>
</dbReference>
<dbReference type="PANTHER" id="PTHR37528:SF1">
    <property type="entry name" value="UPF0149 PROTEIN YGFB"/>
    <property type="match status" value="1"/>
</dbReference>
<evidence type="ECO:0008006" key="4">
    <source>
        <dbReference type="Google" id="ProtNLM"/>
    </source>
</evidence>
<dbReference type="EMBL" id="CP013067">
    <property type="protein sequence ID" value="ALP42207.1"/>
    <property type="molecule type" value="Genomic_DNA"/>
</dbReference>
<proteinExistence type="inferred from homology"/>
<reference evidence="3" key="1">
    <citation type="submission" date="2015-10" db="EMBL/GenBank/DDBJ databases">
        <title>Complete Genome Sequence of Aeromonas schubertii strain WL1483.</title>
        <authorList>
            <person name="Liu L."/>
        </authorList>
    </citation>
    <scope>NUCLEOTIDE SEQUENCE [LARGE SCALE GENOMIC DNA]</scope>
    <source>
        <strain evidence="3">WL1483</strain>
    </source>
</reference>